<evidence type="ECO:0000256" key="1">
    <source>
        <dbReference type="SAM" id="Coils"/>
    </source>
</evidence>
<reference evidence="2 3" key="1">
    <citation type="submission" date="2020-02" db="EMBL/GenBank/DDBJ databases">
        <authorList>
            <person name="Ma Q."/>
            <person name="Huang Y."/>
            <person name="Song X."/>
            <person name="Pei D."/>
        </authorList>
    </citation>
    <scope>NUCLEOTIDE SEQUENCE [LARGE SCALE GENOMIC DNA]</scope>
    <source>
        <strain evidence="2">Sxm20200214</strain>
        <tissue evidence="2">Leaf</tissue>
    </source>
</reference>
<evidence type="ECO:0000313" key="2">
    <source>
        <dbReference type="EMBL" id="KAG2321656.1"/>
    </source>
</evidence>
<feature type="coiled-coil region" evidence="1">
    <location>
        <begin position="26"/>
        <end position="53"/>
    </location>
</feature>
<keyword evidence="3" id="KW-1185">Reference proteome</keyword>
<sequence length="101" mass="11309">MYCGGRIIGEVRVKRVRHSSGKRFFTANYEEQIESLTKRLEEAEQLLNLMQSLKIQVETPEAQAKGLTRQVDRLTARTGSAGHGLEVTGWLFAVHGLGCLH</sequence>
<dbReference type="Proteomes" id="UP000886595">
    <property type="component" value="Unassembled WGS sequence"/>
</dbReference>
<gene>
    <name evidence="2" type="ORF">Bca52824_014869</name>
</gene>
<keyword evidence="1" id="KW-0175">Coiled coil</keyword>
<organism evidence="2 3">
    <name type="scientific">Brassica carinata</name>
    <name type="common">Ethiopian mustard</name>
    <name type="synonym">Abyssinian cabbage</name>
    <dbReference type="NCBI Taxonomy" id="52824"/>
    <lineage>
        <taxon>Eukaryota</taxon>
        <taxon>Viridiplantae</taxon>
        <taxon>Streptophyta</taxon>
        <taxon>Embryophyta</taxon>
        <taxon>Tracheophyta</taxon>
        <taxon>Spermatophyta</taxon>
        <taxon>Magnoliopsida</taxon>
        <taxon>eudicotyledons</taxon>
        <taxon>Gunneridae</taxon>
        <taxon>Pentapetalae</taxon>
        <taxon>rosids</taxon>
        <taxon>malvids</taxon>
        <taxon>Brassicales</taxon>
        <taxon>Brassicaceae</taxon>
        <taxon>Brassiceae</taxon>
        <taxon>Brassica</taxon>
    </lineage>
</organism>
<accession>A0A8X7W264</accession>
<proteinExistence type="predicted"/>
<name>A0A8X7W264_BRACI</name>
<evidence type="ECO:0000313" key="3">
    <source>
        <dbReference type="Proteomes" id="UP000886595"/>
    </source>
</evidence>
<protein>
    <submittedName>
        <fullName evidence="2">Uncharacterized protein</fullName>
    </submittedName>
</protein>
<dbReference type="AlphaFoldDB" id="A0A8X7W264"/>
<comment type="caution">
    <text evidence="2">The sequence shown here is derived from an EMBL/GenBank/DDBJ whole genome shotgun (WGS) entry which is preliminary data.</text>
</comment>
<dbReference type="EMBL" id="JAAMPC010000003">
    <property type="protein sequence ID" value="KAG2321656.1"/>
    <property type="molecule type" value="Genomic_DNA"/>
</dbReference>